<dbReference type="EMBL" id="CP000631">
    <property type="protein sequence ID" value="ACM31094.1"/>
    <property type="molecule type" value="Genomic_DNA"/>
</dbReference>
<dbReference type="RefSeq" id="WP_012653090.1">
    <property type="nucleotide sequence ID" value="NC_011987.1"/>
</dbReference>
<sequence>MAMSASVVHQNPFDARRRLAELNVSVEAVVRAVLAGHTARLNCTDNDPPFIPGTEAWRFVVRTLRDELLPLGWRKDDPSNYSLVINDSSQVNIVVASSDALTCVAHGSPRTKSLKGLYTEAAVLKNNLESDMFPETVEAELRKAATILSYPTWMLLIHIEDDVCRAELSLPSAFDDRNVTGWEERIFIPLPDADGGLPVEDPIDDTDIDVPVTRKVA</sequence>
<dbReference type="AlphaFoldDB" id="B9JPM5"/>
<organism evidence="1 2">
    <name type="scientific">Rhizobium rhizogenes (strain K84 / ATCC BAA-868)</name>
    <name type="common">Agrobacterium radiobacter</name>
    <dbReference type="NCBI Taxonomy" id="311403"/>
    <lineage>
        <taxon>Bacteria</taxon>
        <taxon>Pseudomonadati</taxon>
        <taxon>Pseudomonadota</taxon>
        <taxon>Alphaproteobacteria</taxon>
        <taxon>Hyphomicrobiales</taxon>
        <taxon>Rhizobiaceae</taxon>
        <taxon>Rhizobium/Agrobacterium group</taxon>
        <taxon>Rhizobium</taxon>
    </lineage>
</organism>
<reference evidence="1 2" key="1">
    <citation type="journal article" date="2009" name="J. Bacteriol.">
        <title>Genome sequences of three Agrobacterium biovars help elucidate the evolution of multichromosome genomes in bacteria.</title>
        <authorList>
            <person name="Slater S.C."/>
            <person name="Goldman B.S."/>
            <person name="Goodner B."/>
            <person name="Setubal J.C."/>
            <person name="Farrand S.K."/>
            <person name="Nester E.W."/>
            <person name="Burr T.J."/>
            <person name="Banta L."/>
            <person name="Dickerman A.W."/>
            <person name="Paulsen I."/>
            <person name="Otten L."/>
            <person name="Suen G."/>
            <person name="Welch R."/>
            <person name="Almeida N.F."/>
            <person name="Arnold F."/>
            <person name="Burton O.T."/>
            <person name="Du Z."/>
            <person name="Ewing A."/>
            <person name="Godsy E."/>
            <person name="Heisel S."/>
            <person name="Houmiel K.L."/>
            <person name="Jhaveri J."/>
            <person name="Lu J."/>
            <person name="Miller N.M."/>
            <person name="Norton S."/>
            <person name="Chen Q."/>
            <person name="Phoolcharoen W."/>
            <person name="Ohlin V."/>
            <person name="Ondrusek D."/>
            <person name="Pride N."/>
            <person name="Stricklin S.L."/>
            <person name="Sun J."/>
            <person name="Wheeler C."/>
            <person name="Wilson L."/>
            <person name="Zhu H."/>
            <person name="Wood D.W."/>
        </authorList>
    </citation>
    <scope>NUCLEOTIDE SEQUENCE [LARGE SCALE GENOMIC DNA]</scope>
    <source>
        <strain evidence="2">K84 / ATCC BAA-868</strain>
        <plasmid evidence="1 2">pAtK84c</plasmid>
    </source>
</reference>
<dbReference type="KEGG" id="ara:Arad_12006"/>
<protein>
    <submittedName>
        <fullName evidence="1">Uncharacterized protein</fullName>
    </submittedName>
</protein>
<evidence type="ECO:0000313" key="1">
    <source>
        <dbReference type="EMBL" id="ACM31094.1"/>
    </source>
</evidence>
<proteinExistence type="predicted"/>
<name>B9JPM5_RHIR8</name>
<gene>
    <name evidence="1" type="ordered locus">Arad_12006</name>
</gene>
<dbReference type="HOGENOM" id="CLU_107959_0_0_5"/>
<evidence type="ECO:0000313" key="2">
    <source>
        <dbReference type="Proteomes" id="UP000001600"/>
    </source>
</evidence>
<accession>B9JPM5</accession>
<geneLocation type="plasmid" evidence="1 2">
    <name>pAtK84c</name>
</geneLocation>
<keyword evidence="1" id="KW-0614">Plasmid</keyword>
<dbReference type="Proteomes" id="UP000001600">
    <property type="component" value="Plasmid pAtK84c"/>
</dbReference>